<dbReference type="InterPro" id="IPR006134">
    <property type="entry name" value="DNA-dir_DNA_pol_B_multi_dom"/>
</dbReference>
<evidence type="ECO:0000256" key="4">
    <source>
        <dbReference type="ARBA" id="ARBA00022695"/>
    </source>
</evidence>
<feature type="domain" description="Zinc finger DNA-directed DNA polymerase family B alpha" evidence="17">
    <location>
        <begin position="1270"/>
        <end position="1436"/>
    </location>
</feature>
<dbReference type="InterPro" id="IPR023211">
    <property type="entry name" value="DNA_pol_palm_dom_sf"/>
</dbReference>
<keyword evidence="5 12" id="KW-0235">DNA replication</keyword>
<evidence type="ECO:0000256" key="11">
    <source>
        <dbReference type="ARBA" id="ARBA00023242"/>
    </source>
</evidence>
<dbReference type="InterPro" id="IPR042087">
    <property type="entry name" value="DNA_pol_B_thumb"/>
</dbReference>
<dbReference type="eggNOG" id="KOG0970">
    <property type="taxonomic scope" value="Eukaryota"/>
</dbReference>
<dbReference type="GO" id="GO:0005658">
    <property type="term" value="C:alpha DNA polymerase:primase complex"/>
    <property type="evidence" value="ECO:0000318"/>
    <property type="project" value="GO_Central"/>
</dbReference>
<dbReference type="NCBIfam" id="TIGR00592">
    <property type="entry name" value="pol2"/>
    <property type="match status" value="1"/>
</dbReference>
<dbReference type="VEuPathDB" id="AmoebaDB:DICPUDRAFT_49884"/>
<dbReference type="OrthoDB" id="6755010at2759"/>
<keyword evidence="9 12" id="KW-0239">DNA-directed DNA polymerase</keyword>
<dbReference type="InterPro" id="IPR017964">
    <property type="entry name" value="DNA-dir_DNA_pol_B_CS"/>
</dbReference>
<feature type="compositionally biased region" description="Basic and acidic residues" evidence="14">
    <location>
        <begin position="136"/>
        <end position="145"/>
    </location>
</feature>
<dbReference type="Gene3D" id="1.10.287.690">
    <property type="entry name" value="Helix hairpin bin"/>
    <property type="match status" value="1"/>
</dbReference>
<dbReference type="GO" id="GO:0008270">
    <property type="term" value="F:zinc ion binding"/>
    <property type="evidence" value="ECO:0007669"/>
    <property type="project" value="UniProtKB-KW"/>
</dbReference>
<feature type="compositionally biased region" description="Polar residues" evidence="14">
    <location>
        <begin position="175"/>
        <end position="184"/>
    </location>
</feature>
<feature type="compositionally biased region" description="Polar residues" evidence="14">
    <location>
        <begin position="287"/>
        <end position="305"/>
    </location>
</feature>
<reference evidence="19" key="1">
    <citation type="journal article" date="2011" name="Genome Biol.">
        <title>Comparative genomics of the social amoebae Dictyostelium discoideum and Dictyostelium purpureum.</title>
        <authorList>
            <consortium name="US DOE Joint Genome Institute (JGI-PGF)"/>
            <person name="Sucgang R."/>
            <person name="Kuo A."/>
            <person name="Tian X."/>
            <person name="Salerno W."/>
            <person name="Parikh A."/>
            <person name="Feasley C.L."/>
            <person name="Dalin E."/>
            <person name="Tu H."/>
            <person name="Huang E."/>
            <person name="Barry K."/>
            <person name="Lindquist E."/>
            <person name="Shapiro H."/>
            <person name="Bruce D."/>
            <person name="Schmutz J."/>
            <person name="Salamov A."/>
            <person name="Fey P."/>
            <person name="Gaudet P."/>
            <person name="Anjard C."/>
            <person name="Babu M.M."/>
            <person name="Basu S."/>
            <person name="Bushmanova Y."/>
            <person name="van der Wel H."/>
            <person name="Katoh-Kurasawa M."/>
            <person name="Dinh C."/>
            <person name="Coutinho P.M."/>
            <person name="Saito T."/>
            <person name="Elias M."/>
            <person name="Schaap P."/>
            <person name="Kay R.R."/>
            <person name="Henrissat B."/>
            <person name="Eichinger L."/>
            <person name="Rivero F."/>
            <person name="Putnam N.H."/>
            <person name="West C.M."/>
            <person name="Loomis W.F."/>
            <person name="Chisholm R.L."/>
            <person name="Shaulsky G."/>
            <person name="Strassmann J.E."/>
            <person name="Queller D.C."/>
            <person name="Kuspa A."/>
            <person name="Grigoriev I.V."/>
        </authorList>
    </citation>
    <scope>NUCLEOTIDE SEQUENCE [LARGE SCALE GENOMIC DNA]</scope>
    <source>
        <strain evidence="19">QSDP1</strain>
    </source>
</reference>
<dbReference type="GO" id="GO:0006272">
    <property type="term" value="P:leading strand elongation"/>
    <property type="evidence" value="ECO:0000318"/>
    <property type="project" value="GO_Central"/>
</dbReference>
<dbReference type="Gene3D" id="1.10.3200.20">
    <property type="entry name" value="DNA Polymerase alpha, zinc finger"/>
    <property type="match status" value="1"/>
</dbReference>
<dbReference type="PANTHER" id="PTHR45861">
    <property type="entry name" value="DNA POLYMERASE ALPHA CATALYTIC SUBUNIT"/>
    <property type="match status" value="1"/>
</dbReference>
<dbReference type="KEGG" id="dpp:DICPUDRAFT_49884"/>
<dbReference type="Gene3D" id="6.10.10.100">
    <property type="match status" value="1"/>
</dbReference>
<dbReference type="Pfam" id="PF03104">
    <property type="entry name" value="DNA_pol_B_exo1"/>
    <property type="match status" value="1"/>
</dbReference>
<proteinExistence type="inferred from homology"/>
<dbReference type="InterPro" id="IPR043502">
    <property type="entry name" value="DNA/RNA_pol_sf"/>
</dbReference>
<dbReference type="CDD" id="cd05776">
    <property type="entry name" value="DNA_polB_alpha_exo"/>
    <property type="match status" value="1"/>
</dbReference>
<keyword evidence="19" id="KW-1185">Reference proteome</keyword>
<evidence type="ECO:0000259" key="15">
    <source>
        <dbReference type="Pfam" id="PF00136"/>
    </source>
</evidence>
<dbReference type="Proteomes" id="UP000001064">
    <property type="component" value="Unassembled WGS sequence"/>
</dbReference>
<evidence type="ECO:0000256" key="14">
    <source>
        <dbReference type="SAM" id="MobiDB-lite"/>
    </source>
</evidence>
<keyword evidence="4 12" id="KW-0548">Nucleotidyltransferase</keyword>
<dbReference type="FunFam" id="1.10.3200.20:FF:000009">
    <property type="match status" value="1"/>
</dbReference>
<evidence type="ECO:0000259" key="16">
    <source>
        <dbReference type="Pfam" id="PF03104"/>
    </source>
</evidence>
<keyword evidence="3 12" id="KW-0808">Transferase</keyword>
<keyword evidence="11" id="KW-0539">Nucleus</keyword>
<dbReference type="InterPro" id="IPR038256">
    <property type="entry name" value="Pol_alpha_znc_sf"/>
</dbReference>
<dbReference type="EC" id="2.7.7.7" evidence="12"/>
<comment type="subcellular location">
    <subcellularLocation>
        <location evidence="1">Nucleus</location>
    </subcellularLocation>
</comment>
<dbReference type="GO" id="GO:0003682">
    <property type="term" value="F:chromatin binding"/>
    <property type="evidence" value="ECO:0000318"/>
    <property type="project" value="GO_Central"/>
</dbReference>
<keyword evidence="6" id="KW-0479">Metal-binding</keyword>
<organism evidence="18 19">
    <name type="scientific">Dictyostelium purpureum</name>
    <name type="common">Slime mold</name>
    <dbReference type="NCBI Taxonomy" id="5786"/>
    <lineage>
        <taxon>Eukaryota</taxon>
        <taxon>Amoebozoa</taxon>
        <taxon>Evosea</taxon>
        <taxon>Eumycetozoa</taxon>
        <taxon>Dictyostelia</taxon>
        <taxon>Dictyosteliales</taxon>
        <taxon>Dictyosteliaceae</taxon>
        <taxon>Dictyostelium</taxon>
    </lineage>
</organism>
<dbReference type="InterPro" id="IPR015088">
    <property type="entry name" value="Znf_DNA-dir_DNA_pol_B_alpha"/>
</dbReference>
<feature type="compositionally biased region" description="Low complexity" evidence="14">
    <location>
        <begin position="195"/>
        <end position="208"/>
    </location>
</feature>
<dbReference type="Gene3D" id="3.30.70.2820">
    <property type="match status" value="1"/>
</dbReference>
<dbReference type="GO" id="GO:0003688">
    <property type="term" value="F:DNA replication origin binding"/>
    <property type="evidence" value="ECO:0000318"/>
    <property type="project" value="GO_Central"/>
</dbReference>
<evidence type="ECO:0000256" key="1">
    <source>
        <dbReference type="ARBA" id="ARBA00004123"/>
    </source>
</evidence>
<feature type="compositionally biased region" description="Basic and acidic residues" evidence="14">
    <location>
        <begin position="22"/>
        <end position="87"/>
    </location>
</feature>
<dbReference type="FunCoup" id="F0ZVS2">
    <property type="interactions" value="580"/>
</dbReference>
<evidence type="ECO:0000256" key="12">
    <source>
        <dbReference type="RuleBase" id="RU000442"/>
    </source>
</evidence>
<dbReference type="Gene3D" id="1.10.132.60">
    <property type="entry name" value="DNA polymerase family B, C-terminal domain"/>
    <property type="match status" value="1"/>
</dbReference>
<dbReference type="Gene3D" id="3.30.420.10">
    <property type="entry name" value="Ribonuclease H-like superfamily/Ribonuclease H"/>
    <property type="match status" value="1"/>
</dbReference>
<evidence type="ECO:0000256" key="13">
    <source>
        <dbReference type="SAM" id="Coils"/>
    </source>
</evidence>
<dbReference type="Pfam" id="PF08996">
    <property type="entry name" value="zf-DNA_Pol"/>
    <property type="match status" value="1"/>
</dbReference>
<feature type="compositionally biased region" description="Acidic residues" evidence="14">
    <location>
        <begin position="91"/>
        <end position="123"/>
    </location>
</feature>
<keyword evidence="13" id="KW-0175">Coiled coil</keyword>
<keyword evidence="7" id="KW-0863">Zinc-finger</keyword>
<dbReference type="GeneID" id="10507696"/>
<feature type="region of interest" description="Disordered" evidence="14">
    <location>
        <begin position="287"/>
        <end position="307"/>
    </location>
</feature>
<dbReference type="CDD" id="cd05532">
    <property type="entry name" value="POLBc_alpha"/>
    <property type="match status" value="1"/>
</dbReference>
<dbReference type="OMA" id="MTKMNVG"/>
<evidence type="ECO:0000259" key="17">
    <source>
        <dbReference type="Pfam" id="PF08996"/>
    </source>
</evidence>
<accession>F0ZVS2</accession>
<dbReference type="STRING" id="5786.F0ZVS2"/>
<protein>
    <recommendedName>
        <fullName evidence="12">DNA polymerase</fullName>
        <ecNumber evidence="12">2.7.7.7</ecNumber>
    </recommendedName>
</protein>
<gene>
    <name evidence="18" type="ORF">DICPUDRAFT_49884</name>
</gene>
<dbReference type="Gene3D" id="3.90.1600.10">
    <property type="entry name" value="Palm domain of DNA polymerase"/>
    <property type="match status" value="1"/>
</dbReference>
<dbReference type="GO" id="GO:1902975">
    <property type="term" value="P:mitotic DNA replication initiation"/>
    <property type="evidence" value="ECO:0007669"/>
    <property type="project" value="InterPro"/>
</dbReference>
<evidence type="ECO:0000256" key="10">
    <source>
        <dbReference type="ARBA" id="ARBA00023125"/>
    </source>
</evidence>
<evidence type="ECO:0000313" key="19">
    <source>
        <dbReference type="Proteomes" id="UP000001064"/>
    </source>
</evidence>
<dbReference type="InParanoid" id="F0ZVS2"/>
<dbReference type="SUPFAM" id="SSF56672">
    <property type="entry name" value="DNA/RNA polymerases"/>
    <property type="match status" value="1"/>
</dbReference>
<evidence type="ECO:0000256" key="7">
    <source>
        <dbReference type="ARBA" id="ARBA00022771"/>
    </source>
</evidence>
<sequence length="1459" mass="168528">MDNRPKREKKTITDNSTLKSIELIRRARSTGEKRTAQLQKEDEEKKKQEEEEEEAKKNETEFDKEERKRKNRDFIEGDDGYREKSDNENGSGDDEENSEDDFDDHDLENEENDQDYSSEEEAIEVGRKKRNKKKTKQDGENEEKKPKAKRAPRKPKEKPQPEIPKRNIMEFLNPTVKTNDTGSSFFFDKLKKDSTNTTSTANSSKSTNGELDFDAMLEDLQSAPVDDLDIEQLKVKQQEMEEKLKKEKEQKEKEEKEEKEAQVSIKAEPLGLDEDPEFEFDMEFSNPAPQNNIIIKNTPSTNTNKAPKITLPTKQQFISPKTQGDDWWSKSDDSVVSVKKLEEIMPTNADLVEKNKDGSLEFFLLSTEEDRQGKIILFGKIKTNTTTDKKKDKKSTTSTATSGDKYSSCCIFVENMIRNVFFLPRDYILDESGESTTIQTTDERIEKEIKSLMEKNRIKDYKIKKVKRTSAFDYQVAHKNLPISEELNVWKVSYPSTHPALPNDIQGSTFRCAYGITSSPSELFLLKRKIMGPSWLTISAGYQMEFSIGQKKSYCRYEIKTKSFKDITPSKAIKPSPPLVVMSISTKSLVKDSSHEIVMISAVIHEKISCDGPTQEESNVKFITAIRPLSGKVFPPEFQKKDSTNQNLTICTSESNLLSFFCDTILNIDPDVLAGHNIDGYDIEILFDRLEKLKVIQWSQIGRLRKRNFDKYNTISGRLICDSYLVCKEFLPKEKNYSLVELCKSQLGIENKQEINYLAIEPYYDTAKKLNIFIEINENDCFVIFKLIFKLLVFPLTKQLTNLAGNQWNKSLKSNRAERIEYLLLHNFYEKKYLLPDKVYQSIKKDSSNSGYSGGLVLDPKIDFYDRYVVLLDFNSLYPSIIQEFNVCFTTIPRERREDGKWVEAEPPSSSIKKGILPTVLKSLVGKRREIKKKMENEKNETQKKQLDIQQQAVKLIANSMYGCLGFSNSRFFALPLAELVTRKGRENLQKGVSIVGKMNYEVVYGDTDSLMVYTGVPTFNEAETIGREIQKKINESYRNSVMEIGLDGIFKRLLLFKKKKYACLKEYRIDANTTATERENKGLDIVRRDYCGLTKEMGQYLLDLILSGEEKIVLFTLIKEYLEKTSQKLKENSYEVDKFVITKTLSKPIEDYNDADIQPHVQVAILQKNKGHHIQVGDQVPYVITKGDKEWYQRARDPKDVESMEDIDTDWYLSQQILPSIQRNTGPIGTEGAQLATWLGMTNTKYQRPDSAASAQSEYDKNRQIVWSSEDFRYKQCKSFSFECPYCYNDNEFTSVTKANNDDQIRSGFDCAHCNAKVPIKKLLNQLQINIRNYLKQYNNWDLQCTECEKVSKSYKENSYRCQRPQCRGKMIQSMTSSKLFNQISYFLKLFKTDHVNNLSDSIPVEDQNIIKQAKQIIESFLSKFEQYNVDLSSLLLKEQSLSSFNGFLLNKRNNNNY</sequence>
<evidence type="ECO:0000256" key="8">
    <source>
        <dbReference type="ARBA" id="ARBA00022833"/>
    </source>
</evidence>
<dbReference type="SMART" id="SM00486">
    <property type="entry name" value="POLBc"/>
    <property type="match status" value="1"/>
</dbReference>
<dbReference type="GO" id="GO:0006273">
    <property type="term" value="P:lagging strand elongation"/>
    <property type="evidence" value="ECO:0000318"/>
    <property type="project" value="GO_Central"/>
</dbReference>
<dbReference type="RefSeq" id="XP_003291516.1">
    <property type="nucleotide sequence ID" value="XM_003291468.1"/>
</dbReference>
<feature type="domain" description="DNA-directed DNA polymerase family B multifunctional" evidence="15">
    <location>
        <begin position="807"/>
        <end position="1224"/>
    </location>
</feature>
<evidence type="ECO:0000256" key="6">
    <source>
        <dbReference type="ARBA" id="ARBA00022723"/>
    </source>
</evidence>
<evidence type="ECO:0000313" key="18">
    <source>
        <dbReference type="EMBL" id="EGC31947.1"/>
    </source>
</evidence>
<dbReference type="SUPFAM" id="SSF53098">
    <property type="entry name" value="Ribonuclease H-like"/>
    <property type="match status" value="1"/>
</dbReference>
<dbReference type="PANTHER" id="PTHR45861:SF1">
    <property type="entry name" value="DNA POLYMERASE ALPHA CATALYTIC SUBUNIT"/>
    <property type="match status" value="1"/>
</dbReference>
<dbReference type="PROSITE" id="PS00116">
    <property type="entry name" value="DNA_POLYMERASE_B"/>
    <property type="match status" value="1"/>
</dbReference>
<dbReference type="GO" id="GO:0000166">
    <property type="term" value="F:nucleotide binding"/>
    <property type="evidence" value="ECO:0007669"/>
    <property type="project" value="InterPro"/>
</dbReference>
<dbReference type="Gene3D" id="2.40.50.730">
    <property type="match status" value="1"/>
</dbReference>
<comment type="catalytic activity">
    <reaction evidence="12">
        <text>DNA(n) + a 2'-deoxyribonucleoside 5'-triphosphate = DNA(n+1) + diphosphate</text>
        <dbReference type="Rhea" id="RHEA:22508"/>
        <dbReference type="Rhea" id="RHEA-COMP:17339"/>
        <dbReference type="Rhea" id="RHEA-COMP:17340"/>
        <dbReference type="ChEBI" id="CHEBI:33019"/>
        <dbReference type="ChEBI" id="CHEBI:61560"/>
        <dbReference type="ChEBI" id="CHEBI:173112"/>
        <dbReference type="EC" id="2.7.7.7"/>
    </reaction>
</comment>
<name>F0ZVS2_DICPU</name>
<dbReference type="InterPro" id="IPR006172">
    <property type="entry name" value="DNA-dir_DNA_pol_B"/>
</dbReference>
<dbReference type="InterPro" id="IPR045846">
    <property type="entry name" value="POLBc_alpha"/>
</dbReference>
<dbReference type="GO" id="GO:0003887">
    <property type="term" value="F:DNA-directed DNA polymerase activity"/>
    <property type="evidence" value="ECO:0000318"/>
    <property type="project" value="GO_Central"/>
</dbReference>
<keyword evidence="10 12" id="KW-0238">DNA-binding</keyword>
<evidence type="ECO:0000256" key="3">
    <source>
        <dbReference type="ARBA" id="ARBA00022679"/>
    </source>
</evidence>
<evidence type="ECO:0000256" key="9">
    <source>
        <dbReference type="ARBA" id="ARBA00022932"/>
    </source>
</evidence>
<dbReference type="PRINTS" id="PR00106">
    <property type="entry name" value="DNAPOLB"/>
</dbReference>
<feature type="coiled-coil region" evidence="13">
    <location>
        <begin position="921"/>
        <end position="952"/>
    </location>
</feature>
<dbReference type="InterPro" id="IPR012337">
    <property type="entry name" value="RNaseH-like_sf"/>
</dbReference>
<feature type="compositionally biased region" description="Basic residues" evidence="14">
    <location>
        <begin position="146"/>
        <end position="156"/>
    </location>
</feature>
<feature type="domain" description="DNA-directed DNA polymerase family B exonuclease" evidence="16">
    <location>
        <begin position="514"/>
        <end position="740"/>
    </location>
</feature>
<keyword evidence="8" id="KW-0862">Zinc</keyword>
<dbReference type="InterPro" id="IPR006133">
    <property type="entry name" value="DNA-dir_DNA_pol_B_exonuc"/>
</dbReference>
<dbReference type="Pfam" id="PF00136">
    <property type="entry name" value="DNA_pol_B"/>
    <property type="match status" value="1"/>
</dbReference>
<dbReference type="EMBL" id="GL871220">
    <property type="protein sequence ID" value="EGC31947.1"/>
    <property type="molecule type" value="Genomic_DNA"/>
</dbReference>
<comment type="similarity">
    <text evidence="2 12">Belongs to the DNA polymerase type-B family.</text>
</comment>
<evidence type="ECO:0000256" key="5">
    <source>
        <dbReference type="ARBA" id="ARBA00022705"/>
    </source>
</evidence>
<feature type="region of interest" description="Disordered" evidence="14">
    <location>
        <begin position="1"/>
        <end position="210"/>
    </location>
</feature>
<dbReference type="GO" id="GO:0003697">
    <property type="term" value="F:single-stranded DNA binding"/>
    <property type="evidence" value="ECO:0000318"/>
    <property type="project" value="GO_Central"/>
</dbReference>
<dbReference type="InterPro" id="IPR036397">
    <property type="entry name" value="RNaseH_sf"/>
</dbReference>
<feature type="region of interest" description="Disordered" evidence="14">
    <location>
        <begin position="240"/>
        <end position="267"/>
    </location>
</feature>
<dbReference type="FunFam" id="3.30.420.10:FF:000151">
    <property type="entry name" value="DNA polymerase"/>
    <property type="match status" value="1"/>
</dbReference>
<feature type="compositionally biased region" description="Basic and acidic residues" evidence="14">
    <location>
        <begin position="240"/>
        <end position="261"/>
    </location>
</feature>
<feature type="compositionally biased region" description="Basic and acidic residues" evidence="14">
    <location>
        <begin position="157"/>
        <end position="168"/>
    </location>
</feature>
<evidence type="ECO:0000256" key="2">
    <source>
        <dbReference type="ARBA" id="ARBA00005755"/>
    </source>
</evidence>